<evidence type="ECO:0000256" key="7">
    <source>
        <dbReference type="SAM" id="Phobius"/>
    </source>
</evidence>
<evidence type="ECO:0000256" key="2">
    <source>
        <dbReference type="ARBA" id="ARBA00005887"/>
    </source>
</evidence>
<comment type="caution">
    <text evidence="9">The sequence shown here is derived from an EMBL/GenBank/DDBJ whole genome shotgun (WGS) entry which is preliminary data.</text>
</comment>
<evidence type="ECO:0000256" key="1">
    <source>
        <dbReference type="ARBA" id="ARBA00004141"/>
    </source>
</evidence>
<evidence type="ECO:0000313" key="10">
    <source>
        <dbReference type="Proteomes" id="UP000698800"/>
    </source>
</evidence>
<reference evidence="9" key="1">
    <citation type="submission" date="2021-03" db="EMBL/GenBank/DDBJ databases">
        <title>Comparative genomics and phylogenomic investigation of the class Geoglossomycetes provide insights into ecological specialization and systematics.</title>
        <authorList>
            <person name="Melie T."/>
            <person name="Pirro S."/>
            <person name="Miller A.N."/>
            <person name="Quandt A."/>
        </authorList>
    </citation>
    <scope>NUCLEOTIDE SEQUENCE</scope>
    <source>
        <strain evidence="9">GBOQ0MN5Z8</strain>
    </source>
</reference>
<dbReference type="InterPro" id="IPR024041">
    <property type="entry name" value="NH4_transpt_AmtB-like_dom"/>
</dbReference>
<sequence>MLGLLFNGLFGANYVIGLDGVNTGIINGGWLNRNWRQLYVQVAYIVAATAYSFVVSAIIAVAINYIPGLHLRATEKAELLGMDDDQIGEFAYDYVEVRRDFLAWTPAKNEPLTAEHTITGGERHGIPEHSEMIDGEAPKGATSSGSGESNVAPALDEKLN</sequence>
<evidence type="ECO:0000256" key="4">
    <source>
        <dbReference type="ARBA" id="ARBA00022989"/>
    </source>
</evidence>
<gene>
    <name evidence="9" type="ORF">FGG08_006793</name>
</gene>
<dbReference type="InterPro" id="IPR001905">
    <property type="entry name" value="Ammonium_transpt"/>
</dbReference>
<evidence type="ECO:0000313" key="9">
    <source>
        <dbReference type="EMBL" id="KAH0536320.1"/>
    </source>
</evidence>
<dbReference type="GO" id="GO:0005886">
    <property type="term" value="C:plasma membrane"/>
    <property type="evidence" value="ECO:0007669"/>
    <property type="project" value="TreeGrafter"/>
</dbReference>
<evidence type="ECO:0000256" key="3">
    <source>
        <dbReference type="ARBA" id="ARBA00022692"/>
    </source>
</evidence>
<dbReference type="Proteomes" id="UP000698800">
    <property type="component" value="Unassembled WGS sequence"/>
</dbReference>
<dbReference type="GO" id="GO:0008519">
    <property type="term" value="F:ammonium channel activity"/>
    <property type="evidence" value="ECO:0007669"/>
    <property type="project" value="InterPro"/>
</dbReference>
<evidence type="ECO:0000256" key="5">
    <source>
        <dbReference type="ARBA" id="ARBA00023136"/>
    </source>
</evidence>
<protein>
    <recommendedName>
        <fullName evidence="8">Ammonium transporter AmtB-like domain-containing protein</fullName>
    </recommendedName>
</protein>
<name>A0A9P8L002_9PEZI</name>
<comment type="similarity">
    <text evidence="2">Belongs to the ammonia transporter channel (TC 1.A.11.2) family.</text>
</comment>
<accession>A0A9P8L002</accession>
<dbReference type="EMBL" id="JAGHQL010000214">
    <property type="protein sequence ID" value="KAH0536320.1"/>
    <property type="molecule type" value="Genomic_DNA"/>
</dbReference>
<comment type="subcellular location">
    <subcellularLocation>
        <location evidence="1">Membrane</location>
        <topology evidence="1">Multi-pass membrane protein</topology>
    </subcellularLocation>
</comment>
<organism evidence="9 10">
    <name type="scientific">Glutinoglossum americanum</name>
    <dbReference type="NCBI Taxonomy" id="1670608"/>
    <lineage>
        <taxon>Eukaryota</taxon>
        <taxon>Fungi</taxon>
        <taxon>Dikarya</taxon>
        <taxon>Ascomycota</taxon>
        <taxon>Pezizomycotina</taxon>
        <taxon>Geoglossomycetes</taxon>
        <taxon>Geoglossales</taxon>
        <taxon>Geoglossaceae</taxon>
        <taxon>Glutinoglossum</taxon>
    </lineage>
</organism>
<dbReference type="OrthoDB" id="534912at2759"/>
<evidence type="ECO:0000256" key="6">
    <source>
        <dbReference type="SAM" id="MobiDB-lite"/>
    </source>
</evidence>
<proteinExistence type="inferred from homology"/>
<keyword evidence="10" id="KW-1185">Reference proteome</keyword>
<dbReference type="SUPFAM" id="SSF111352">
    <property type="entry name" value="Ammonium transporter"/>
    <property type="match status" value="1"/>
</dbReference>
<feature type="transmembrane region" description="Helical" evidence="7">
    <location>
        <begin position="41"/>
        <end position="66"/>
    </location>
</feature>
<dbReference type="PANTHER" id="PTHR43029:SF4">
    <property type="entry name" value="AMMONIUM TRANSPORTER MEP1-RELATED"/>
    <property type="match status" value="1"/>
</dbReference>
<keyword evidence="5 7" id="KW-0472">Membrane</keyword>
<dbReference type="PANTHER" id="PTHR43029">
    <property type="entry name" value="AMMONIUM TRANSPORTER MEP2"/>
    <property type="match status" value="1"/>
</dbReference>
<dbReference type="InterPro" id="IPR029020">
    <property type="entry name" value="Ammonium/urea_transptr"/>
</dbReference>
<feature type="region of interest" description="Disordered" evidence="6">
    <location>
        <begin position="120"/>
        <end position="160"/>
    </location>
</feature>
<dbReference type="Gene3D" id="1.10.3430.10">
    <property type="entry name" value="Ammonium transporter AmtB like domains"/>
    <property type="match status" value="1"/>
</dbReference>
<evidence type="ECO:0000259" key="8">
    <source>
        <dbReference type="Pfam" id="PF00909"/>
    </source>
</evidence>
<feature type="domain" description="Ammonium transporter AmtB-like" evidence="8">
    <location>
        <begin position="2"/>
        <end position="92"/>
    </location>
</feature>
<feature type="compositionally biased region" description="Basic and acidic residues" evidence="6">
    <location>
        <begin position="121"/>
        <end position="132"/>
    </location>
</feature>
<keyword evidence="4 7" id="KW-1133">Transmembrane helix</keyword>
<dbReference type="Pfam" id="PF00909">
    <property type="entry name" value="Ammonium_transp"/>
    <property type="match status" value="1"/>
</dbReference>
<keyword evidence="3 7" id="KW-0812">Transmembrane</keyword>
<dbReference type="AlphaFoldDB" id="A0A9P8L002"/>